<reference evidence="2 3" key="1">
    <citation type="journal article" date="2019" name="Commun. Biol.">
        <title>The bagworm genome reveals a unique fibroin gene that provides high tensile strength.</title>
        <authorList>
            <person name="Kono N."/>
            <person name="Nakamura H."/>
            <person name="Ohtoshi R."/>
            <person name="Tomita M."/>
            <person name="Numata K."/>
            <person name="Arakawa K."/>
        </authorList>
    </citation>
    <scope>NUCLEOTIDE SEQUENCE [LARGE SCALE GENOMIC DNA]</scope>
</reference>
<keyword evidence="3" id="KW-1185">Reference proteome</keyword>
<accession>A0A4C1XFF7</accession>
<evidence type="ECO:0000313" key="2">
    <source>
        <dbReference type="EMBL" id="GBP60935.1"/>
    </source>
</evidence>
<evidence type="ECO:0000256" key="1">
    <source>
        <dbReference type="SAM" id="MobiDB-lite"/>
    </source>
</evidence>
<dbReference type="Proteomes" id="UP000299102">
    <property type="component" value="Unassembled WGS sequence"/>
</dbReference>
<name>A0A4C1XFF7_EUMVA</name>
<organism evidence="2 3">
    <name type="scientific">Eumeta variegata</name>
    <name type="common">Bagworm moth</name>
    <name type="synonym">Eumeta japonica</name>
    <dbReference type="NCBI Taxonomy" id="151549"/>
    <lineage>
        <taxon>Eukaryota</taxon>
        <taxon>Metazoa</taxon>
        <taxon>Ecdysozoa</taxon>
        <taxon>Arthropoda</taxon>
        <taxon>Hexapoda</taxon>
        <taxon>Insecta</taxon>
        <taxon>Pterygota</taxon>
        <taxon>Neoptera</taxon>
        <taxon>Endopterygota</taxon>
        <taxon>Lepidoptera</taxon>
        <taxon>Glossata</taxon>
        <taxon>Ditrysia</taxon>
        <taxon>Tineoidea</taxon>
        <taxon>Psychidae</taxon>
        <taxon>Oiketicinae</taxon>
        <taxon>Eumeta</taxon>
    </lineage>
</organism>
<dbReference type="EMBL" id="BGZK01000800">
    <property type="protein sequence ID" value="GBP60935.1"/>
    <property type="molecule type" value="Genomic_DNA"/>
</dbReference>
<comment type="caution">
    <text evidence="2">The sequence shown here is derived from an EMBL/GenBank/DDBJ whole genome shotgun (WGS) entry which is preliminary data.</text>
</comment>
<sequence length="128" mass="13314">MVIERTPFINRSCANSSLGPAALSGYGAGPGCDFGQASGSSPGFDPDSTLGGPSPLSDVTWRGAARPRRPCMWSSCNIAGRLCASPFPSPSLSSPHRPPAFVLYDNSAVAAAIFTVRMRQPVASTDRI</sequence>
<dbReference type="AlphaFoldDB" id="A0A4C1XFF7"/>
<feature type="region of interest" description="Disordered" evidence="1">
    <location>
        <begin position="37"/>
        <end position="61"/>
    </location>
</feature>
<evidence type="ECO:0000313" key="3">
    <source>
        <dbReference type="Proteomes" id="UP000299102"/>
    </source>
</evidence>
<protein>
    <submittedName>
        <fullName evidence="2">Uncharacterized protein</fullName>
    </submittedName>
</protein>
<proteinExistence type="predicted"/>
<gene>
    <name evidence="2" type="ORF">EVAR_51498_1</name>
</gene>